<dbReference type="Pfam" id="PF00514">
    <property type="entry name" value="Arm"/>
    <property type="match status" value="1"/>
</dbReference>
<keyword evidence="3" id="KW-0653">Protein transport</keyword>
<feature type="region of interest" description="Disordered" evidence="6">
    <location>
        <begin position="42"/>
        <end position="82"/>
    </location>
</feature>
<organism evidence="8 9">
    <name type="scientific">Pythium insidiosum</name>
    <name type="common">Pythiosis disease agent</name>
    <dbReference type="NCBI Taxonomy" id="114742"/>
    <lineage>
        <taxon>Eukaryota</taxon>
        <taxon>Sar</taxon>
        <taxon>Stramenopiles</taxon>
        <taxon>Oomycota</taxon>
        <taxon>Peronosporomycetes</taxon>
        <taxon>Pythiales</taxon>
        <taxon>Pythiaceae</taxon>
        <taxon>Pythium</taxon>
    </lineage>
</organism>
<keyword evidence="9" id="KW-1185">Reference proteome</keyword>
<dbReference type="Proteomes" id="UP001209570">
    <property type="component" value="Unassembled WGS sequence"/>
</dbReference>
<feature type="region of interest" description="Disordered" evidence="6">
    <location>
        <begin position="1"/>
        <end position="21"/>
    </location>
</feature>
<dbReference type="Gene3D" id="1.25.10.10">
    <property type="entry name" value="Leucine-rich Repeat Variant"/>
    <property type="match status" value="2"/>
</dbReference>
<dbReference type="InterPro" id="IPR011989">
    <property type="entry name" value="ARM-like"/>
</dbReference>
<comment type="similarity">
    <text evidence="1">Belongs to the importin alpha family.</text>
</comment>
<feature type="compositionally biased region" description="Low complexity" evidence="6">
    <location>
        <begin position="64"/>
        <end position="76"/>
    </location>
</feature>
<dbReference type="SUPFAM" id="SSF48371">
    <property type="entry name" value="ARM repeat"/>
    <property type="match status" value="2"/>
</dbReference>
<dbReference type="PANTHER" id="PTHR23316">
    <property type="entry name" value="IMPORTIN ALPHA"/>
    <property type="match status" value="1"/>
</dbReference>
<dbReference type="InterPro" id="IPR036975">
    <property type="entry name" value="Importin-a_IBB_sf"/>
</dbReference>
<evidence type="ECO:0000259" key="7">
    <source>
        <dbReference type="PROSITE" id="PS51214"/>
    </source>
</evidence>
<feature type="compositionally biased region" description="Basic and acidic residues" evidence="6">
    <location>
        <begin position="8"/>
        <end position="21"/>
    </location>
</feature>
<evidence type="ECO:0000256" key="1">
    <source>
        <dbReference type="ARBA" id="ARBA00010394"/>
    </source>
</evidence>
<comment type="caution">
    <text evidence="8">The sequence shown here is derived from an EMBL/GenBank/DDBJ whole genome shotgun (WGS) entry which is preliminary data.</text>
</comment>
<gene>
    <name evidence="8" type="ORF">P43SY_010921</name>
</gene>
<evidence type="ECO:0000256" key="6">
    <source>
        <dbReference type="SAM" id="MobiDB-lite"/>
    </source>
</evidence>
<feature type="repeat" description="ARM" evidence="4">
    <location>
        <begin position="94"/>
        <end position="122"/>
    </location>
</feature>
<evidence type="ECO:0000313" key="8">
    <source>
        <dbReference type="EMBL" id="KAJ0394424.1"/>
    </source>
</evidence>
<dbReference type="GO" id="GO:0006606">
    <property type="term" value="P:protein import into nucleus"/>
    <property type="evidence" value="ECO:0007669"/>
    <property type="project" value="InterPro"/>
</dbReference>
<evidence type="ECO:0000256" key="5">
    <source>
        <dbReference type="PROSITE-ProRule" id="PRU00561"/>
    </source>
</evidence>
<reference evidence="8" key="1">
    <citation type="submission" date="2021-12" db="EMBL/GenBank/DDBJ databases">
        <title>Prjna785345.</title>
        <authorList>
            <person name="Rujirawat T."/>
            <person name="Krajaejun T."/>
        </authorList>
    </citation>
    <scope>NUCLEOTIDE SEQUENCE</scope>
    <source>
        <strain evidence="8">Pi057C3</strain>
    </source>
</reference>
<sequence length="237" mass="26762">MSTTALRIQDRQRSFKKGIDGDVTRRRREDIATQIRKSIKEDRLNQRRRMEPLEQSDDDDIFDNTNGNEAENAEASGGSGTQRVTHTKVVVNSGAVPLFCELLLSTNDDVCDQAVWALGNIAGCIPPLINLLEAADVPVINVCLDALLNILKAGDADRTIDGDNKMAVFIEEAEGIDRIQDLQYHDSEEIFVKAHRIIRDYFNGEDDDDFDLEPDYDDENQQFQFGTNNDVSHFDFH</sequence>
<dbReference type="AlphaFoldDB" id="A0AAD5LAH6"/>
<dbReference type="InterPro" id="IPR032413">
    <property type="entry name" value="Arm_3"/>
</dbReference>
<dbReference type="EMBL" id="JAKCXM010000411">
    <property type="protein sequence ID" value="KAJ0394424.1"/>
    <property type="molecule type" value="Genomic_DNA"/>
</dbReference>
<evidence type="ECO:0000256" key="3">
    <source>
        <dbReference type="ARBA" id="ARBA00022927"/>
    </source>
</evidence>
<dbReference type="SMART" id="SM00185">
    <property type="entry name" value="ARM"/>
    <property type="match status" value="2"/>
</dbReference>
<accession>A0AAD5LAH6</accession>
<feature type="compositionally biased region" description="Basic and acidic residues" evidence="6">
    <location>
        <begin position="42"/>
        <end position="52"/>
    </location>
</feature>
<name>A0AAD5LAH6_PYTIN</name>
<dbReference type="Pfam" id="PF01749">
    <property type="entry name" value="IBB"/>
    <property type="match status" value="1"/>
</dbReference>
<evidence type="ECO:0000256" key="2">
    <source>
        <dbReference type="ARBA" id="ARBA00022448"/>
    </source>
</evidence>
<evidence type="ECO:0000313" key="9">
    <source>
        <dbReference type="Proteomes" id="UP001209570"/>
    </source>
</evidence>
<dbReference type="PROSITE" id="PS51214">
    <property type="entry name" value="IBB"/>
    <property type="match status" value="1"/>
</dbReference>
<dbReference type="InterPro" id="IPR016024">
    <property type="entry name" value="ARM-type_fold"/>
</dbReference>
<dbReference type="GO" id="GO:0061608">
    <property type="term" value="F:nuclear import signal receptor activity"/>
    <property type="evidence" value="ECO:0007669"/>
    <property type="project" value="InterPro"/>
</dbReference>
<dbReference type="InterPro" id="IPR000225">
    <property type="entry name" value="Armadillo"/>
</dbReference>
<dbReference type="InterPro" id="IPR002652">
    <property type="entry name" value="Importin-a_IBB"/>
</dbReference>
<dbReference type="PROSITE" id="PS50176">
    <property type="entry name" value="ARM_REPEAT"/>
    <property type="match status" value="1"/>
</dbReference>
<proteinExistence type="inferred from homology"/>
<feature type="domain" description="IBB" evidence="7">
    <location>
        <begin position="1"/>
        <end position="58"/>
    </location>
</feature>
<protein>
    <recommendedName>
        <fullName evidence="7">IBB domain-containing protein</fullName>
    </recommendedName>
</protein>
<keyword evidence="2 5" id="KW-0813">Transport</keyword>
<dbReference type="Gene3D" id="1.20.5.690">
    <property type="entry name" value="Importin-alpha, importin-beta-binding domain"/>
    <property type="match status" value="1"/>
</dbReference>
<dbReference type="Pfam" id="PF16186">
    <property type="entry name" value="Arm_3"/>
    <property type="match status" value="1"/>
</dbReference>
<evidence type="ECO:0000256" key="4">
    <source>
        <dbReference type="PROSITE-ProRule" id="PRU00259"/>
    </source>
</evidence>